<protein>
    <submittedName>
        <fullName evidence="1">Uncharacterized protein</fullName>
    </submittedName>
</protein>
<accession>A0ACC1MK25</accession>
<name>A0ACC1MK25_9HYPO</name>
<proteinExistence type="predicted"/>
<sequence>MAARLDVAPGLRGLPQGLPYPLPIDRKFFPDGLRTSGQHPPIPDQLRPFEAFPKHITGATVWEGKDIATRQDEWVYRWTESDLTELLQAVDAFIISGIPLININKNNFSIPNVSRLLKTSRNEILNGRGFVLFRGLPVELWGRQKAGIAMMGISAHLGYLLSQNKLGQLLGHVTNLGADYKNKLDTIKIAATNAAQLFHTDEADIVGLLFCAPGETGGASGCASAHTVWNTIVKERPDVAKLLASPIWYFDRKGEITAGQEPWIKVPVFYLEPGGQERVYVK</sequence>
<dbReference type="EMBL" id="JANJQO010002372">
    <property type="protein sequence ID" value="KAJ2967199.1"/>
    <property type="molecule type" value="Genomic_DNA"/>
</dbReference>
<keyword evidence="2" id="KW-1185">Reference proteome</keyword>
<reference evidence="1" key="1">
    <citation type="submission" date="2022-08" db="EMBL/GenBank/DDBJ databases">
        <title>Genome Sequence of Lecanicillium fungicola.</title>
        <authorList>
            <person name="Buettner E."/>
        </authorList>
    </citation>
    <scope>NUCLEOTIDE SEQUENCE</scope>
    <source>
        <strain evidence="1">Babe33</strain>
    </source>
</reference>
<gene>
    <name evidence="1" type="ORF">NQ176_g9779</name>
</gene>
<evidence type="ECO:0000313" key="2">
    <source>
        <dbReference type="Proteomes" id="UP001143910"/>
    </source>
</evidence>
<dbReference type="Proteomes" id="UP001143910">
    <property type="component" value="Unassembled WGS sequence"/>
</dbReference>
<comment type="caution">
    <text evidence="1">The sequence shown here is derived from an EMBL/GenBank/DDBJ whole genome shotgun (WGS) entry which is preliminary data.</text>
</comment>
<evidence type="ECO:0000313" key="1">
    <source>
        <dbReference type="EMBL" id="KAJ2967199.1"/>
    </source>
</evidence>
<organism evidence="1 2">
    <name type="scientific">Zarea fungicola</name>
    <dbReference type="NCBI Taxonomy" id="93591"/>
    <lineage>
        <taxon>Eukaryota</taxon>
        <taxon>Fungi</taxon>
        <taxon>Dikarya</taxon>
        <taxon>Ascomycota</taxon>
        <taxon>Pezizomycotina</taxon>
        <taxon>Sordariomycetes</taxon>
        <taxon>Hypocreomycetidae</taxon>
        <taxon>Hypocreales</taxon>
        <taxon>Cordycipitaceae</taxon>
        <taxon>Zarea</taxon>
    </lineage>
</organism>